<dbReference type="Proteomes" id="UP000297025">
    <property type="component" value="Chromosome"/>
</dbReference>
<sequence>MDHLFVFLDAPDAPGQAEVAAFLAAHPHTTPIACDDEWWGGDRPDSLNLRQTLNANVAAWLVREQRDAWLFHHDVDEVLAVDLDVLAAVPERFHAVHLETLEAVSVYDRDRPETRFKTIPTEEQLALLHAEGIIAKPVVRQYFRGHVRGKTGIRPGSGATLAVHFAVDARGKVPAYEHPSLRVLHHHTQSGASLAAKAVRMAAAGDVVYRPGKAMVMDALAAVAASDLPDAEKEAEFRRLFDEHVADPVERLEELGLLAHVDASLGDHTPEALPAQAEALVTTRLASSLRGESKLRFRFADGDEAAYEANSRPAPARLLRLRRRAGARGAGRPPPGCTARPPARLSRPHPRSSRNRSRAPLVRVGPCCCVRGQPFSA</sequence>
<proteinExistence type="predicted"/>
<feature type="region of interest" description="Disordered" evidence="1">
    <location>
        <begin position="325"/>
        <end position="358"/>
    </location>
</feature>
<dbReference type="AlphaFoldDB" id="A0A4V1CWM8"/>
<organism evidence="2 3">
    <name type="scientific">Nocardioides daphniae</name>
    <dbReference type="NCBI Taxonomy" id="402297"/>
    <lineage>
        <taxon>Bacteria</taxon>
        <taxon>Bacillati</taxon>
        <taxon>Actinomycetota</taxon>
        <taxon>Actinomycetes</taxon>
        <taxon>Propionibacteriales</taxon>
        <taxon>Nocardioidaceae</taxon>
        <taxon>Nocardioides</taxon>
    </lineage>
</organism>
<accession>A0A4V1CWM8</accession>
<name>A0A4V1CWM8_9ACTN</name>
<evidence type="ECO:0000313" key="2">
    <source>
        <dbReference type="EMBL" id="QCC77817.1"/>
    </source>
</evidence>
<reference evidence="2 3" key="1">
    <citation type="journal article" date="2008" name="Int. J. Syst. Evol. Microbiol.">
        <title>Nocardioides daphniae sp. nov., isolated from Daphnia cucullata (Crustacea: Cladocera).</title>
        <authorList>
            <person name="Toth E.M."/>
            <person name="Keki Z."/>
            <person name="Homonnay Z.G."/>
            <person name="Borsodi A.K."/>
            <person name="Marialigeti K."/>
            <person name="Schumann P."/>
        </authorList>
    </citation>
    <scope>NUCLEOTIDE SEQUENCE [LARGE SCALE GENOMIC DNA]</scope>
    <source>
        <strain evidence="2 3">JCM 16608</strain>
    </source>
</reference>
<gene>
    <name evidence="2" type="ORF">E2C04_12670</name>
</gene>
<evidence type="ECO:0000256" key="1">
    <source>
        <dbReference type="SAM" id="MobiDB-lite"/>
    </source>
</evidence>
<dbReference type="KEGG" id="ndp:E2C04_12670"/>
<dbReference type="EMBL" id="CP038462">
    <property type="protein sequence ID" value="QCC77817.1"/>
    <property type="molecule type" value="Genomic_DNA"/>
</dbReference>
<evidence type="ECO:0000313" key="3">
    <source>
        <dbReference type="Proteomes" id="UP000297025"/>
    </source>
</evidence>
<feature type="compositionally biased region" description="Basic residues" evidence="1">
    <location>
        <begin position="346"/>
        <end position="357"/>
    </location>
</feature>
<protein>
    <recommendedName>
        <fullName evidence="4">Glycosyltransferase family 2 protein</fullName>
    </recommendedName>
</protein>
<dbReference type="RefSeq" id="WP_135832860.1">
    <property type="nucleotide sequence ID" value="NZ_CP038462.1"/>
</dbReference>
<evidence type="ECO:0008006" key="4">
    <source>
        <dbReference type="Google" id="ProtNLM"/>
    </source>
</evidence>
<dbReference type="OrthoDB" id="3766331at2"/>